<dbReference type="InterPro" id="IPR013210">
    <property type="entry name" value="LRR_N_plant-typ"/>
</dbReference>
<feature type="domain" description="Leucine-rich repeat-containing N-terminal plant-type" evidence="3">
    <location>
        <begin position="14"/>
        <end position="51"/>
    </location>
</feature>
<keyword evidence="1" id="KW-0433">Leucine-rich repeat</keyword>
<organism evidence="4 5">
    <name type="scientific">Capsicum annuum</name>
    <name type="common">Capsicum pepper</name>
    <dbReference type="NCBI Taxonomy" id="4072"/>
    <lineage>
        <taxon>Eukaryota</taxon>
        <taxon>Viridiplantae</taxon>
        <taxon>Streptophyta</taxon>
        <taxon>Embryophyta</taxon>
        <taxon>Tracheophyta</taxon>
        <taxon>Spermatophyta</taxon>
        <taxon>Magnoliopsida</taxon>
        <taxon>eudicotyledons</taxon>
        <taxon>Gunneridae</taxon>
        <taxon>Pentapetalae</taxon>
        <taxon>asterids</taxon>
        <taxon>lamiids</taxon>
        <taxon>Solanales</taxon>
        <taxon>Solanaceae</taxon>
        <taxon>Solanoideae</taxon>
        <taxon>Capsiceae</taxon>
        <taxon>Capsicum</taxon>
    </lineage>
</organism>
<evidence type="ECO:0000313" key="4">
    <source>
        <dbReference type="EMBL" id="PHT72349.1"/>
    </source>
</evidence>
<keyword evidence="5" id="KW-1185">Reference proteome</keyword>
<sequence length="87" mass="9988">MNDVMEANSSKCLQDQKMLLLQLKNNLTYDSEISLHLAYWDDTIDFCEWKGKRIDVRNSGLSPMKPLEFVSSQVSEFGLEIEQVSSV</sequence>
<proteinExistence type="predicted"/>
<keyword evidence="2" id="KW-0677">Repeat</keyword>
<name>A0A2G2YRI4_CAPAN</name>
<dbReference type="Pfam" id="PF08263">
    <property type="entry name" value="LRRNT_2"/>
    <property type="match status" value="1"/>
</dbReference>
<accession>A0A2G2YRI4</accession>
<protein>
    <recommendedName>
        <fullName evidence="3">Leucine-rich repeat-containing N-terminal plant-type domain-containing protein</fullName>
    </recommendedName>
</protein>
<evidence type="ECO:0000313" key="5">
    <source>
        <dbReference type="Proteomes" id="UP000222542"/>
    </source>
</evidence>
<evidence type="ECO:0000256" key="1">
    <source>
        <dbReference type="ARBA" id="ARBA00022614"/>
    </source>
</evidence>
<dbReference type="AlphaFoldDB" id="A0A2G2YRI4"/>
<evidence type="ECO:0000259" key="3">
    <source>
        <dbReference type="Pfam" id="PF08263"/>
    </source>
</evidence>
<reference evidence="4 5" key="2">
    <citation type="journal article" date="2017" name="Genome Biol.">
        <title>New reference genome sequences of hot pepper reveal the massive evolution of plant disease-resistance genes by retroduplication.</title>
        <authorList>
            <person name="Kim S."/>
            <person name="Park J."/>
            <person name="Yeom S.I."/>
            <person name="Kim Y.M."/>
            <person name="Seo E."/>
            <person name="Kim K.T."/>
            <person name="Kim M.S."/>
            <person name="Lee J.M."/>
            <person name="Cheong K."/>
            <person name="Shin H.S."/>
            <person name="Kim S.B."/>
            <person name="Han K."/>
            <person name="Lee J."/>
            <person name="Park M."/>
            <person name="Lee H.A."/>
            <person name="Lee H.Y."/>
            <person name="Lee Y."/>
            <person name="Oh S."/>
            <person name="Lee J.H."/>
            <person name="Choi E."/>
            <person name="Choi E."/>
            <person name="Lee S.E."/>
            <person name="Jeon J."/>
            <person name="Kim H."/>
            <person name="Choi G."/>
            <person name="Song H."/>
            <person name="Lee J."/>
            <person name="Lee S.C."/>
            <person name="Kwon J.K."/>
            <person name="Lee H.Y."/>
            <person name="Koo N."/>
            <person name="Hong Y."/>
            <person name="Kim R.W."/>
            <person name="Kang W.H."/>
            <person name="Huh J.H."/>
            <person name="Kang B.C."/>
            <person name="Yang T.J."/>
            <person name="Lee Y.H."/>
            <person name="Bennetzen J.L."/>
            <person name="Choi D."/>
        </authorList>
    </citation>
    <scope>NUCLEOTIDE SEQUENCE [LARGE SCALE GENOMIC DNA]</scope>
    <source>
        <strain evidence="5">cv. CM334</strain>
    </source>
</reference>
<comment type="caution">
    <text evidence="4">The sequence shown here is derived from an EMBL/GenBank/DDBJ whole genome shotgun (WGS) entry which is preliminary data.</text>
</comment>
<dbReference type="Gramene" id="PHT72349">
    <property type="protein sequence ID" value="PHT72349"/>
    <property type="gene ID" value="T459_23134"/>
</dbReference>
<gene>
    <name evidence="4" type="ORF">T459_23134</name>
</gene>
<reference evidence="4 5" key="1">
    <citation type="journal article" date="2014" name="Nat. Genet.">
        <title>Genome sequence of the hot pepper provides insights into the evolution of pungency in Capsicum species.</title>
        <authorList>
            <person name="Kim S."/>
            <person name="Park M."/>
            <person name="Yeom S.I."/>
            <person name="Kim Y.M."/>
            <person name="Lee J.M."/>
            <person name="Lee H.A."/>
            <person name="Seo E."/>
            <person name="Choi J."/>
            <person name="Cheong K."/>
            <person name="Kim K.T."/>
            <person name="Jung K."/>
            <person name="Lee G.W."/>
            <person name="Oh S.K."/>
            <person name="Bae C."/>
            <person name="Kim S.B."/>
            <person name="Lee H.Y."/>
            <person name="Kim S.Y."/>
            <person name="Kim M.S."/>
            <person name="Kang B.C."/>
            <person name="Jo Y.D."/>
            <person name="Yang H.B."/>
            <person name="Jeong H.J."/>
            <person name="Kang W.H."/>
            <person name="Kwon J.K."/>
            <person name="Shin C."/>
            <person name="Lim J.Y."/>
            <person name="Park J.H."/>
            <person name="Huh J.H."/>
            <person name="Kim J.S."/>
            <person name="Kim B.D."/>
            <person name="Cohen O."/>
            <person name="Paran I."/>
            <person name="Suh M.C."/>
            <person name="Lee S.B."/>
            <person name="Kim Y.K."/>
            <person name="Shin Y."/>
            <person name="Noh S.J."/>
            <person name="Park J."/>
            <person name="Seo Y.S."/>
            <person name="Kwon S.Y."/>
            <person name="Kim H.A."/>
            <person name="Park J.M."/>
            <person name="Kim H.J."/>
            <person name="Choi S.B."/>
            <person name="Bosland P.W."/>
            <person name="Reeves G."/>
            <person name="Jo S.H."/>
            <person name="Lee B.W."/>
            <person name="Cho H.T."/>
            <person name="Choi H.S."/>
            <person name="Lee M.S."/>
            <person name="Yu Y."/>
            <person name="Do Choi Y."/>
            <person name="Park B.S."/>
            <person name="van Deynze A."/>
            <person name="Ashrafi H."/>
            <person name="Hill T."/>
            <person name="Kim W.T."/>
            <person name="Pai H.S."/>
            <person name="Ahn H.K."/>
            <person name="Yeam I."/>
            <person name="Giovannoni J.J."/>
            <person name="Rose J.K."/>
            <person name="Sorensen I."/>
            <person name="Lee S.J."/>
            <person name="Kim R.W."/>
            <person name="Choi I.Y."/>
            <person name="Choi B.S."/>
            <person name="Lim J.S."/>
            <person name="Lee Y.H."/>
            <person name="Choi D."/>
        </authorList>
    </citation>
    <scope>NUCLEOTIDE SEQUENCE [LARGE SCALE GENOMIC DNA]</scope>
    <source>
        <strain evidence="5">cv. CM334</strain>
    </source>
</reference>
<evidence type="ECO:0000256" key="2">
    <source>
        <dbReference type="ARBA" id="ARBA00022737"/>
    </source>
</evidence>
<dbReference type="Proteomes" id="UP000222542">
    <property type="component" value="Unassembled WGS sequence"/>
</dbReference>
<dbReference type="EMBL" id="AYRZ02000009">
    <property type="protein sequence ID" value="PHT72349.1"/>
    <property type="molecule type" value="Genomic_DNA"/>
</dbReference>